<dbReference type="CDD" id="cd06127">
    <property type="entry name" value="DEDDh"/>
    <property type="match status" value="1"/>
</dbReference>
<dbReference type="InterPro" id="IPR036397">
    <property type="entry name" value="RNaseH_sf"/>
</dbReference>
<evidence type="ECO:0000256" key="3">
    <source>
        <dbReference type="ARBA" id="ARBA00022839"/>
    </source>
</evidence>
<dbReference type="GO" id="GO:0003676">
    <property type="term" value="F:nucleic acid binding"/>
    <property type="evidence" value="ECO:0007669"/>
    <property type="project" value="InterPro"/>
</dbReference>
<keyword evidence="3" id="KW-0269">Exonuclease</keyword>
<proteinExistence type="predicted"/>
<evidence type="ECO:0000259" key="5">
    <source>
        <dbReference type="SMART" id="SM00479"/>
    </source>
</evidence>
<keyword evidence="6" id="KW-0808">Transferase</keyword>
<evidence type="ECO:0000313" key="7">
    <source>
        <dbReference type="Proteomes" id="UP000029108"/>
    </source>
</evidence>
<accession>A0A086ZU56</accession>
<dbReference type="PANTHER" id="PTHR30231:SF4">
    <property type="entry name" value="PROTEIN NEN2"/>
    <property type="match status" value="1"/>
</dbReference>
<reference evidence="6 7" key="1">
    <citation type="submission" date="2014-03" db="EMBL/GenBank/DDBJ databases">
        <title>Genomics of Bifidobacteria.</title>
        <authorList>
            <person name="Ventura M."/>
            <person name="Milani C."/>
            <person name="Lugli G.A."/>
        </authorList>
    </citation>
    <scope>NUCLEOTIDE SEQUENCE [LARGE SCALE GENOMIC DNA]</scope>
    <source>
        <strain evidence="6 7">DSM 23969</strain>
    </source>
</reference>
<dbReference type="GO" id="GO:0003887">
    <property type="term" value="F:DNA-directed DNA polymerase activity"/>
    <property type="evidence" value="ECO:0007669"/>
    <property type="project" value="UniProtKB-EC"/>
</dbReference>
<dbReference type="STRING" id="1437608.GCA_000771645_01931"/>
<keyword evidence="6" id="KW-0548">Nucleotidyltransferase</keyword>
<dbReference type="PANTHER" id="PTHR30231">
    <property type="entry name" value="DNA POLYMERASE III SUBUNIT EPSILON"/>
    <property type="match status" value="1"/>
</dbReference>
<dbReference type="EC" id="2.7.7.7" evidence="6"/>
<dbReference type="SUPFAM" id="SSF53098">
    <property type="entry name" value="Ribonuclease H-like"/>
    <property type="match status" value="1"/>
</dbReference>
<evidence type="ECO:0000256" key="1">
    <source>
        <dbReference type="ARBA" id="ARBA00022722"/>
    </source>
</evidence>
<evidence type="ECO:0000256" key="2">
    <source>
        <dbReference type="ARBA" id="ARBA00022801"/>
    </source>
</evidence>
<dbReference type="AlphaFoldDB" id="A0A086ZU56"/>
<name>A0A086ZU56_9BIFI</name>
<sequence length="509" mass="57387">MGLLSWLKSLFGGTRDQSLTSDSRSLDKIDPTAYAMLQDFRSKAFSADAVVIDTETTGTGSDLQIVEIGAILLHGGNAFYEYEQLINPNNRLSEFTKELTGITEDDLVVQPNARQIIPSLVNAMRPLTVIGHNVAYDIAAINQELDRANRPRFESISITDTMLLGRRMFPDAPSMSLVELSRLLDVADSEEHRALTDAKQTLECWQLLSSMIKPAKISRRERQELDRRAIEERRRRDHLFFMSQYLEERDITPVNEQPVGIVIKTFECGVAVSGCRDHQDILRKYGYDAWLWVFVLEDLIRKGMYVGYPTYWVYLDGEEIGHITKKQMERHYGQVPAEGAVMIAHIPNQEKDKRAGMWRLRLQMPFDHDPADLPMQVPKPSRSIQSRPPPEPEPIDLPREATRQASGKARDITFINKKPHTKVLSPIGRVVIIDVVHEADVIFSELTGSVHAWVMVKPVDDQLVVRLKGQIIGTVDLPADLTPYGNEARVTAAVISKDDGGITISVELP</sequence>
<dbReference type="RefSeq" id="WP_033496333.1">
    <property type="nucleotide sequence ID" value="NZ_JDUU01000037.1"/>
</dbReference>
<keyword evidence="7" id="KW-1185">Reference proteome</keyword>
<gene>
    <name evidence="6" type="ORF">BBIA_2189</name>
</gene>
<dbReference type="FunFam" id="3.30.420.10:FF:000045">
    <property type="entry name" value="3'-5' exonuclease DinG"/>
    <property type="match status" value="1"/>
</dbReference>
<dbReference type="eggNOG" id="COG2176">
    <property type="taxonomic scope" value="Bacteria"/>
</dbReference>
<comment type="caution">
    <text evidence="6">The sequence shown here is derived from an EMBL/GenBank/DDBJ whole genome shotgun (WGS) entry which is preliminary data.</text>
</comment>
<dbReference type="SMART" id="SM00479">
    <property type="entry name" value="EXOIII"/>
    <property type="match status" value="1"/>
</dbReference>
<dbReference type="EMBL" id="JGYN01000018">
    <property type="protein sequence ID" value="KFI50056.1"/>
    <property type="molecule type" value="Genomic_DNA"/>
</dbReference>
<dbReference type="OrthoDB" id="190275at2"/>
<protein>
    <submittedName>
        <fullName evidence="6">DNA polymerase III polC-type</fullName>
        <ecNumber evidence="6">2.7.7.7</ecNumber>
    </submittedName>
</protein>
<evidence type="ECO:0000313" key="6">
    <source>
        <dbReference type="EMBL" id="KFI50056.1"/>
    </source>
</evidence>
<dbReference type="Gene3D" id="3.30.420.10">
    <property type="entry name" value="Ribonuclease H-like superfamily/Ribonuclease H"/>
    <property type="match status" value="1"/>
</dbReference>
<keyword evidence="1" id="KW-0540">Nuclease</keyword>
<feature type="domain" description="Exonuclease" evidence="5">
    <location>
        <begin position="48"/>
        <end position="214"/>
    </location>
</feature>
<feature type="region of interest" description="Disordered" evidence="4">
    <location>
        <begin position="371"/>
        <end position="403"/>
    </location>
</feature>
<dbReference type="Proteomes" id="UP000029108">
    <property type="component" value="Unassembled WGS sequence"/>
</dbReference>
<dbReference type="InterPro" id="IPR012337">
    <property type="entry name" value="RNaseH-like_sf"/>
</dbReference>
<dbReference type="GO" id="GO:0008408">
    <property type="term" value="F:3'-5' exonuclease activity"/>
    <property type="evidence" value="ECO:0007669"/>
    <property type="project" value="TreeGrafter"/>
</dbReference>
<keyword evidence="2" id="KW-0378">Hydrolase</keyword>
<dbReference type="Pfam" id="PF00929">
    <property type="entry name" value="RNase_T"/>
    <property type="match status" value="1"/>
</dbReference>
<organism evidence="6 7">
    <name type="scientific">Bifidobacterium biavatii DSM 23969</name>
    <dbReference type="NCBI Taxonomy" id="1437608"/>
    <lineage>
        <taxon>Bacteria</taxon>
        <taxon>Bacillati</taxon>
        <taxon>Actinomycetota</taxon>
        <taxon>Actinomycetes</taxon>
        <taxon>Bifidobacteriales</taxon>
        <taxon>Bifidobacteriaceae</taxon>
        <taxon>Bifidobacterium</taxon>
    </lineage>
</organism>
<dbReference type="InterPro" id="IPR013520">
    <property type="entry name" value="Ribonucl_H"/>
</dbReference>
<evidence type="ECO:0000256" key="4">
    <source>
        <dbReference type="SAM" id="MobiDB-lite"/>
    </source>
</evidence>